<dbReference type="Pfam" id="PF16344">
    <property type="entry name" value="FecR_C"/>
    <property type="match status" value="1"/>
</dbReference>
<dbReference type="InterPro" id="IPR032508">
    <property type="entry name" value="FecR_C"/>
</dbReference>
<dbReference type="RefSeq" id="WP_107823787.1">
    <property type="nucleotide sequence ID" value="NZ_OY782574.1"/>
</dbReference>
<feature type="transmembrane region" description="Helical" evidence="1">
    <location>
        <begin position="83"/>
        <end position="103"/>
    </location>
</feature>
<protein>
    <submittedName>
        <fullName evidence="4">FecR family protein</fullName>
    </submittedName>
</protein>
<feature type="domain" description="Protein FecR C-terminal" evidence="3">
    <location>
        <begin position="258"/>
        <end position="323"/>
    </location>
</feature>
<evidence type="ECO:0000259" key="2">
    <source>
        <dbReference type="Pfam" id="PF04773"/>
    </source>
</evidence>
<dbReference type="InterPro" id="IPR012373">
    <property type="entry name" value="Ferrdict_sens_TM"/>
</dbReference>
<name>A0A2T5BXE5_9BACT</name>
<comment type="caution">
    <text evidence="4">The sequence shown here is derived from an EMBL/GenBank/DDBJ whole genome shotgun (WGS) entry which is preliminary data.</text>
</comment>
<dbReference type="Gene3D" id="2.60.120.1440">
    <property type="match status" value="1"/>
</dbReference>
<evidence type="ECO:0000259" key="3">
    <source>
        <dbReference type="Pfam" id="PF16344"/>
    </source>
</evidence>
<dbReference type="InterPro" id="IPR006860">
    <property type="entry name" value="FecR"/>
</dbReference>
<dbReference type="PANTHER" id="PTHR30273">
    <property type="entry name" value="PERIPLASMIC SIGNAL SENSOR AND SIGMA FACTOR ACTIVATOR FECR-RELATED"/>
    <property type="match status" value="1"/>
</dbReference>
<dbReference type="Proteomes" id="UP000243525">
    <property type="component" value="Unassembled WGS sequence"/>
</dbReference>
<dbReference type="PANTHER" id="PTHR30273:SF2">
    <property type="entry name" value="PROTEIN FECR"/>
    <property type="match status" value="1"/>
</dbReference>
<keyword evidence="1" id="KW-0812">Transmembrane</keyword>
<dbReference type="Gene3D" id="3.55.50.30">
    <property type="match status" value="1"/>
</dbReference>
<dbReference type="EMBL" id="QAAD01000028">
    <property type="protein sequence ID" value="PTN05045.1"/>
    <property type="molecule type" value="Genomic_DNA"/>
</dbReference>
<evidence type="ECO:0000313" key="4">
    <source>
        <dbReference type="EMBL" id="PTN05045.1"/>
    </source>
</evidence>
<organism evidence="4 5">
    <name type="scientific">Mangrovibacterium marinum</name>
    <dbReference type="NCBI Taxonomy" id="1639118"/>
    <lineage>
        <taxon>Bacteria</taxon>
        <taxon>Pseudomonadati</taxon>
        <taxon>Bacteroidota</taxon>
        <taxon>Bacteroidia</taxon>
        <taxon>Marinilabiliales</taxon>
        <taxon>Prolixibacteraceae</taxon>
        <taxon>Mangrovibacterium</taxon>
    </lineage>
</organism>
<dbReference type="Pfam" id="PF04773">
    <property type="entry name" value="FecR"/>
    <property type="match status" value="1"/>
</dbReference>
<sequence length="334" mass="38242">MNKLEDLIDLITTNLDSPEKEKLIAEIEREPDKKKLYSRLKTTWALIASERQMSDAKVETSYKQVRVQLSRNRAPRLISLVRLKYAASIALLIGLSVVMFYWGRYSKSWDETLVVNSVIAPKGEISKVILPDSTVVWLNSGTTLKYDNHFALDNRRLTIYGQAYLAVKRNEDLPLVVSTGQIDVKVLGTKFDVCAYPEEDDIQVVLESGKVELLRSEDRSVLDMLKPGQMAKYDILNHRLAIEDVQPNTYMSWKEGELLFKDAPMSNVIKRLERRFDVAFVVKDPGVYRSVLTGNFRTEGLKEIMEYIRFSCQINYSIQKDSVSNTSTIILQSK</sequence>
<dbReference type="AlphaFoldDB" id="A0A2T5BXE5"/>
<dbReference type="OrthoDB" id="1097132at2"/>
<dbReference type="PIRSF" id="PIRSF018266">
    <property type="entry name" value="FecR"/>
    <property type="match status" value="1"/>
</dbReference>
<keyword evidence="1" id="KW-1133">Transmembrane helix</keyword>
<reference evidence="4 5" key="1">
    <citation type="submission" date="2018-04" db="EMBL/GenBank/DDBJ databases">
        <title>Genomic Encyclopedia of Archaeal and Bacterial Type Strains, Phase II (KMG-II): from individual species to whole genera.</title>
        <authorList>
            <person name="Goeker M."/>
        </authorList>
    </citation>
    <scope>NUCLEOTIDE SEQUENCE [LARGE SCALE GENOMIC DNA]</scope>
    <source>
        <strain evidence="4 5">DSM 28823</strain>
    </source>
</reference>
<evidence type="ECO:0000313" key="5">
    <source>
        <dbReference type="Proteomes" id="UP000243525"/>
    </source>
</evidence>
<gene>
    <name evidence="4" type="ORF">C8N47_12823</name>
</gene>
<feature type="domain" description="FecR protein" evidence="2">
    <location>
        <begin position="120"/>
        <end position="212"/>
    </location>
</feature>
<keyword evidence="5" id="KW-1185">Reference proteome</keyword>
<accession>A0A2T5BXE5</accession>
<evidence type="ECO:0000256" key="1">
    <source>
        <dbReference type="SAM" id="Phobius"/>
    </source>
</evidence>
<keyword evidence="1" id="KW-0472">Membrane</keyword>
<dbReference type="GO" id="GO:0016989">
    <property type="term" value="F:sigma factor antagonist activity"/>
    <property type="evidence" value="ECO:0007669"/>
    <property type="project" value="TreeGrafter"/>
</dbReference>
<proteinExistence type="predicted"/>